<sequence length="37" mass="3779">MSRILVVIVAMFAVANLSACGSMGKGKAPPPAEAVYK</sequence>
<evidence type="ECO:0000313" key="1">
    <source>
        <dbReference type="EMBL" id="QKK20578.1"/>
    </source>
</evidence>
<dbReference type="RefSeq" id="WP_138388989.1">
    <property type="nucleotide sequence ID" value="NZ_CP054022.1"/>
</dbReference>
<reference evidence="1 2" key="1">
    <citation type="submission" date="2020-05" db="EMBL/GenBank/DDBJ databases">
        <title>Genome sequences of pea root nodulating Rhizobium spp.</title>
        <authorList>
            <person name="Rahi P."/>
        </authorList>
    </citation>
    <scope>NUCLEOTIDE SEQUENCE [LARGE SCALE GENOMIC DNA]</scope>
    <source>
        <strain evidence="2">JKLM 12A2</strain>
        <plasmid evidence="1 2">pPR12A201</plasmid>
    </source>
</reference>
<gene>
    <name evidence="1" type="ORF">FFM53_026900</name>
</gene>
<protein>
    <submittedName>
        <fullName evidence="1">ABC transporter</fullName>
    </submittedName>
</protein>
<keyword evidence="1" id="KW-0614">Plasmid</keyword>
<dbReference type="EMBL" id="CP054022">
    <property type="protein sequence ID" value="QKK20578.1"/>
    <property type="molecule type" value="Genomic_DNA"/>
</dbReference>
<name>A0ABX6PPM4_9HYPH</name>
<evidence type="ECO:0000313" key="2">
    <source>
        <dbReference type="Proteomes" id="UP000305673"/>
    </source>
</evidence>
<dbReference type="Proteomes" id="UP000305673">
    <property type="component" value="Plasmid pPR12A201"/>
</dbReference>
<organism evidence="1 2">
    <name type="scientific">Rhizobium indicum</name>
    <dbReference type="NCBI Taxonomy" id="2583231"/>
    <lineage>
        <taxon>Bacteria</taxon>
        <taxon>Pseudomonadati</taxon>
        <taxon>Pseudomonadota</taxon>
        <taxon>Alphaproteobacteria</taxon>
        <taxon>Hyphomicrobiales</taxon>
        <taxon>Rhizobiaceae</taxon>
        <taxon>Rhizobium/Agrobacterium group</taxon>
        <taxon>Rhizobium</taxon>
    </lineage>
</organism>
<keyword evidence="2" id="KW-1185">Reference proteome</keyword>
<accession>A0ABX6PPM4</accession>
<proteinExistence type="predicted"/>
<geneLocation type="plasmid" evidence="1 2">
    <name>pPR12A201</name>
</geneLocation>